<evidence type="ECO:0000313" key="8">
    <source>
        <dbReference type="Proteomes" id="UP000887575"/>
    </source>
</evidence>
<dbReference type="GO" id="GO:0050804">
    <property type="term" value="P:modulation of chemical synaptic transmission"/>
    <property type="evidence" value="ECO:0007669"/>
    <property type="project" value="UniProtKB-ARBA"/>
</dbReference>
<dbReference type="Proteomes" id="UP000887575">
    <property type="component" value="Unassembled WGS sequence"/>
</dbReference>
<dbReference type="GO" id="GO:0099536">
    <property type="term" value="P:synaptic signaling"/>
    <property type="evidence" value="ECO:0007669"/>
    <property type="project" value="TreeGrafter"/>
</dbReference>
<dbReference type="SUPFAM" id="SSF57850">
    <property type="entry name" value="RING/U-box"/>
    <property type="match status" value="1"/>
</dbReference>
<reference evidence="9" key="1">
    <citation type="submission" date="2024-02" db="UniProtKB">
        <authorList>
            <consortium name="WormBaseParasite"/>
        </authorList>
    </citation>
    <scope>IDENTIFICATION</scope>
</reference>
<dbReference type="InterPro" id="IPR014044">
    <property type="entry name" value="CAP_dom"/>
</dbReference>
<dbReference type="Pfam" id="PF00569">
    <property type="entry name" value="ZZ"/>
    <property type="match status" value="1"/>
</dbReference>
<dbReference type="AlphaFoldDB" id="A0AAF3FGZ1"/>
<dbReference type="InterPro" id="IPR015153">
    <property type="entry name" value="EF-hand_dom_typ1"/>
</dbReference>
<dbReference type="InterPro" id="IPR015154">
    <property type="entry name" value="EF-hand_dom_typ2"/>
</dbReference>
<dbReference type="InterPro" id="IPR011992">
    <property type="entry name" value="EF-hand-dom_pair"/>
</dbReference>
<organism evidence="8 9">
    <name type="scientific">Mesorhabditis belari</name>
    <dbReference type="NCBI Taxonomy" id="2138241"/>
    <lineage>
        <taxon>Eukaryota</taxon>
        <taxon>Metazoa</taxon>
        <taxon>Ecdysozoa</taxon>
        <taxon>Nematoda</taxon>
        <taxon>Chromadorea</taxon>
        <taxon>Rhabditida</taxon>
        <taxon>Rhabditina</taxon>
        <taxon>Rhabditomorpha</taxon>
        <taxon>Rhabditoidea</taxon>
        <taxon>Rhabditidae</taxon>
        <taxon>Mesorhabditinae</taxon>
        <taxon>Mesorhabditis</taxon>
    </lineage>
</organism>
<dbReference type="Pfam" id="PF09068">
    <property type="entry name" value="EF-hand_2"/>
    <property type="match status" value="1"/>
</dbReference>
<dbReference type="SMART" id="SM00291">
    <property type="entry name" value="ZnF_ZZ"/>
    <property type="match status" value="1"/>
</dbReference>
<proteinExistence type="predicted"/>
<dbReference type="SUPFAM" id="SSF55797">
    <property type="entry name" value="PR-1-like"/>
    <property type="match status" value="1"/>
</dbReference>
<keyword evidence="3" id="KW-0862">Zinc</keyword>
<dbReference type="Pfam" id="PF00188">
    <property type="entry name" value="CAP"/>
    <property type="match status" value="1"/>
</dbReference>
<dbReference type="InterPro" id="IPR035940">
    <property type="entry name" value="CAP_sf"/>
</dbReference>
<dbReference type="InterPro" id="IPR043145">
    <property type="entry name" value="Znf_ZZ_sf"/>
</dbReference>
<keyword evidence="1" id="KW-0479">Metal-binding</keyword>
<keyword evidence="8" id="KW-1185">Reference proteome</keyword>
<dbReference type="GO" id="GO:0008270">
    <property type="term" value="F:zinc ion binding"/>
    <property type="evidence" value="ECO:0007669"/>
    <property type="project" value="UniProtKB-KW"/>
</dbReference>
<dbReference type="InterPro" id="IPR002413">
    <property type="entry name" value="V5_allergen-like"/>
</dbReference>
<evidence type="ECO:0000256" key="4">
    <source>
        <dbReference type="PROSITE-ProRule" id="PRU00228"/>
    </source>
</evidence>
<dbReference type="SMART" id="SM00198">
    <property type="entry name" value="SCP"/>
    <property type="match status" value="1"/>
</dbReference>
<keyword evidence="5" id="KW-0175">Coiled coil</keyword>
<evidence type="ECO:0000256" key="3">
    <source>
        <dbReference type="ARBA" id="ARBA00022833"/>
    </source>
</evidence>
<protein>
    <recommendedName>
        <fullName evidence="7">ZZ-type domain-containing protein</fullName>
    </recommendedName>
</protein>
<dbReference type="Gene3D" id="3.30.60.90">
    <property type="match status" value="1"/>
</dbReference>
<dbReference type="PRINTS" id="PR00838">
    <property type="entry name" value="V5ALLERGEN"/>
</dbReference>
<dbReference type="GO" id="GO:0046716">
    <property type="term" value="P:muscle cell cellular homeostasis"/>
    <property type="evidence" value="ECO:0007669"/>
    <property type="project" value="UniProtKB-ARBA"/>
</dbReference>
<evidence type="ECO:0000259" key="7">
    <source>
        <dbReference type="PROSITE" id="PS50135"/>
    </source>
</evidence>
<feature type="chain" id="PRO_5042023085" description="ZZ-type domain-containing protein" evidence="6">
    <location>
        <begin position="17"/>
        <end position="644"/>
    </location>
</feature>
<dbReference type="SUPFAM" id="SSF47473">
    <property type="entry name" value="EF-hand"/>
    <property type="match status" value="2"/>
</dbReference>
<keyword evidence="6" id="KW-0732">Signal</keyword>
<dbReference type="InterPro" id="IPR000433">
    <property type="entry name" value="Znf_ZZ"/>
</dbReference>
<evidence type="ECO:0000256" key="1">
    <source>
        <dbReference type="ARBA" id="ARBA00022723"/>
    </source>
</evidence>
<name>A0AAF3FGZ1_9BILA</name>
<dbReference type="PANTHER" id="PTHR12268:SF27">
    <property type="entry name" value="DYSTROBREVIN, ISOFORM F"/>
    <property type="match status" value="1"/>
</dbReference>
<dbReference type="Gene3D" id="3.40.33.10">
    <property type="entry name" value="CAP"/>
    <property type="match status" value="1"/>
</dbReference>
<dbReference type="CDD" id="cd02334">
    <property type="entry name" value="ZZ_dystrophin"/>
    <property type="match status" value="1"/>
</dbReference>
<evidence type="ECO:0000313" key="9">
    <source>
        <dbReference type="WBParaSite" id="MBELARI_LOCUS635.1"/>
    </source>
</evidence>
<accession>A0AAF3FGZ1</accession>
<dbReference type="InterPro" id="IPR001283">
    <property type="entry name" value="CRISP-related"/>
</dbReference>
<dbReference type="GO" id="GO:0045202">
    <property type="term" value="C:synapse"/>
    <property type="evidence" value="ECO:0007669"/>
    <property type="project" value="TreeGrafter"/>
</dbReference>
<dbReference type="PANTHER" id="PTHR12268">
    <property type="entry name" value="E3 UBIQUITIN-PROTEIN LIGASE KCMF1"/>
    <property type="match status" value="1"/>
</dbReference>
<dbReference type="GO" id="GO:0016010">
    <property type="term" value="C:dystrophin-associated glycoprotein complex"/>
    <property type="evidence" value="ECO:0007669"/>
    <property type="project" value="UniProtKB-ARBA"/>
</dbReference>
<dbReference type="Gene3D" id="1.10.238.10">
    <property type="entry name" value="EF-hand"/>
    <property type="match status" value="1"/>
</dbReference>
<evidence type="ECO:0000256" key="6">
    <source>
        <dbReference type="SAM" id="SignalP"/>
    </source>
</evidence>
<dbReference type="CDD" id="cd05380">
    <property type="entry name" value="CAP_euk"/>
    <property type="match status" value="1"/>
</dbReference>
<evidence type="ECO:0000256" key="5">
    <source>
        <dbReference type="SAM" id="Coils"/>
    </source>
</evidence>
<feature type="coiled-coil region" evidence="5">
    <location>
        <begin position="499"/>
        <end position="547"/>
    </location>
</feature>
<dbReference type="PROSITE" id="PS50135">
    <property type="entry name" value="ZF_ZZ_2"/>
    <property type="match status" value="1"/>
</dbReference>
<dbReference type="Pfam" id="PF09069">
    <property type="entry name" value="EF-hand_3"/>
    <property type="match status" value="1"/>
</dbReference>
<evidence type="ECO:0000256" key="2">
    <source>
        <dbReference type="ARBA" id="ARBA00022771"/>
    </source>
</evidence>
<dbReference type="InterPro" id="IPR050774">
    <property type="entry name" value="KCMF1/Dystrophin"/>
</dbReference>
<feature type="signal peptide" evidence="6">
    <location>
        <begin position="1"/>
        <end position="16"/>
    </location>
</feature>
<sequence>MLGVLFLAFFPAIVLGFFQQQDKDDLLRVHNNLRAQIALGKFTAKGKLMPPAADMRKIKWSPSLESSAQNYSEKCIFEHSQTNGVGENLYMSWSSAVDGIEGKGNKSATAWANEFQQFGWLNLTFNLDVFDTGVGHATQMAWSSSSEMGCGATLCNGKHNVIVVCQYTKPGNYLRTNAYSPAHLVDIWNMIDSFRENGLNALPIYVQIKASRVELLLTSIFHNLNKRLVSSQHIDTDKSISLLLSFLLGAYDKQQTGRLSIFSIKIALATICAGKLVDKLRYMFSQISDSNGLLEHDRFADLLQQALALTTAVFEAPTFGFTEAAVSQCFPKVRSFTGFRYKCQRCANYQLCQGCFWRGRTSQNHSNEHEMKEYSSYKSPTKQLAHSIQKSLQCVPSVQTKIVPNKVVQMPMERPVRPLELSNIVPATPTTLRRHQSERAPSWPSSPVLLPGQIAVNGHLDDEHKLIARYSAKLSGRTEYPLSGGRSMIDRPLDERSLIAQLEEENTEMVREMARLENQFVTEDGQLTGLRERKSQLEEKMFVMQQRRRDLMMQLEQLMAQLNAPGIRPTGLSTASLNQLPESLSGVGNKITGAFRGSSVPVSSLQGDLLHAADLITDNMSTLVRELDIAHDGTFTNGSDREMA</sequence>
<dbReference type="PRINTS" id="PR00837">
    <property type="entry name" value="V5TPXLIKE"/>
</dbReference>
<dbReference type="WBParaSite" id="MBELARI_LOCUS635.1">
    <property type="protein sequence ID" value="MBELARI_LOCUS635.1"/>
    <property type="gene ID" value="MBELARI_LOCUS635"/>
</dbReference>
<keyword evidence="2 4" id="KW-0863">Zinc-finger</keyword>
<feature type="domain" description="ZZ-type" evidence="7">
    <location>
        <begin position="323"/>
        <end position="379"/>
    </location>
</feature>